<dbReference type="AlphaFoldDB" id="A0A158A8Q5"/>
<dbReference type="PANTHER" id="PTHR35370">
    <property type="entry name" value="CYTOPLASMIC PROTEIN-RELATED-RELATED"/>
    <property type="match status" value="1"/>
</dbReference>
<dbReference type="PANTHER" id="PTHR35370:SF1">
    <property type="entry name" value="TYPE VI SECRETION SYSTEM COMPONENT TSSF1"/>
    <property type="match status" value="1"/>
</dbReference>
<organism evidence="1 2">
    <name type="scientific">Caballeronia ptereochthonis</name>
    <dbReference type="NCBI Taxonomy" id="1777144"/>
    <lineage>
        <taxon>Bacteria</taxon>
        <taxon>Pseudomonadati</taxon>
        <taxon>Pseudomonadota</taxon>
        <taxon>Betaproteobacteria</taxon>
        <taxon>Burkholderiales</taxon>
        <taxon>Burkholderiaceae</taxon>
        <taxon>Caballeronia</taxon>
    </lineage>
</organism>
<dbReference type="NCBIfam" id="TIGR03359">
    <property type="entry name" value="VI_chp_6"/>
    <property type="match status" value="1"/>
</dbReference>
<evidence type="ECO:0000313" key="2">
    <source>
        <dbReference type="Proteomes" id="UP000054978"/>
    </source>
</evidence>
<keyword evidence="2" id="KW-1185">Reference proteome</keyword>
<accession>A0A158A8Q5</accession>
<dbReference type="InterPro" id="IPR010272">
    <property type="entry name" value="T6SS_TssF"/>
</dbReference>
<dbReference type="PIRSF" id="PIRSF028304">
    <property type="entry name" value="UCP028304"/>
    <property type="match status" value="1"/>
</dbReference>
<gene>
    <name evidence="1" type="ORF">AWB83_01499</name>
</gene>
<dbReference type="STRING" id="1777144.AWB83_01499"/>
<reference evidence="1" key="1">
    <citation type="submission" date="2016-01" db="EMBL/GenBank/DDBJ databases">
        <authorList>
            <person name="Peeters C."/>
        </authorList>
    </citation>
    <scope>NUCLEOTIDE SEQUENCE [LARGE SCALE GENOMIC DNA]</scope>
    <source>
        <strain evidence="1">LMG 29326</strain>
    </source>
</reference>
<dbReference type="Proteomes" id="UP000054978">
    <property type="component" value="Unassembled WGS sequence"/>
</dbReference>
<comment type="caution">
    <text evidence="1">The sequence shown here is derived from an EMBL/GenBank/DDBJ whole genome shotgun (WGS) entry which is preliminary data.</text>
</comment>
<protein>
    <submittedName>
        <fullName evidence="1">Type VI secretion protein</fullName>
    </submittedName>
</protein>
<sequence>MDPRLLEYYNQELVALAEIGGEFARTHPKVANRLGREAGESIDPYAERFIESFAFLAARMRIKMDTESSRCAARLLEVVYPNYTAPTPSMAVARFHPDPRVSELAEGFRIARGTALRSREAPGGKTACEFRTSQDVVLYPLEITSAAITGIPTDIPMLERYVPADTRVRGALRLRIRTSSQAGIAGLRGLDRLPICLAGDEHVASHLFELVHAASVVTLIRASSDPCNGAGTITAVTSDAVIYEGLGAEQGLLPLTWTSHHGHNLLREYFACPGRFYFLTLAGLASGFSRVQGSEVEVVVLLDQPGERLAELVDASRFALFCSPVINLFPSRTDRIELSRVDAEFHLVPRRLAPLDYEVFSVESLRGHLRGGSSTLEFRPLYQTLNMDHGNYGRYFSLRREPRMLSEERRRHGSRTHYSGTEAYVSLVDQHEPPYRADMHALSVDAWLTNRDLAPLVPRDGVNDLFADHSAPLASVGLIRPPSPPHPPFAERETIRRLVRLLNFSQLPLEDIDHRPGGQALRDMLRLFLPGGDVAHQRQIESLVGVKMRHASHKLPSKGPLVFGRGIECVLTVDETGFSGASPYLFGLVLEHYMTRHASINSFVQTELQSIQRGRVMRWPARMGARGSA</sequence>
<evidence type="ECO:0000313" key="1">
    <source>
        <dbReference type="EMBL" id="SAK54198.1"/>
    </source>
</evidence>
<name>A0A158A8Q5_9BURK</name>
<dbReference type="Pfam" id="PF05947">
    <property type="entry name" value="T6SS_TssF"/>
    <property type="match status" value="1"/>
</dbReference>
<dbReference type="RefSeq" id="WP_087043836.1">
    <property type="nucleotide sequence ID" value="NZ_FCOB02000005.1"/>
</dbReference>
<proteinExistence type="predicted"/>
<dbReference type="OrthoDB" id="9763676at2"/>
<dbReference type="EMBL" id="FCOB02000005">
    <property type="protein sequence ID" value="SAK54198.1"/>
    <property type="molecule type" value="Genomic_DNA"/>
</dbReference>